<evidence type="ECO:0000256" key="13">
    <source>
        <dbReference type="SAM" id="Phobius"/>
    </source>
</evidence>
<dbReference type="CDD" id="cd00063">
    <property type="entry name" value="FN3"/>
    <property type="match status" value="1"/>
</dbReference>
<proteinExistence type="inferred from homology"/>
<evidence type="ECO:0000256" key="8">
    <source>
        <dbReference type="ARBA" id="ARBA00023170"/>
    </source>
</evidence>
<comment type="subcellular location">
    <subcellularLocation>
        <location evidence="1">Membrane</location>
        <topology evidence="1">Single-pass type I membrane protein</topology>
    </subcellularLocation>
</comment>
<gene>
    <name evidence="16" type="ORF">MDA_GLEAN10001292</name>
</gene>
<evidence type="ECO:0000259" key="14">
    <source>
        <dbReference type="Pfam" id="PF21604"/>
    </source>
</evidence>
<name>L5M3M3_MYODS</name>
<dbReference type="InterPro" id="IPR048648">
    <property type="entry name" value="CRLF2-like_D2"/>
</dbReference>
<evidence type="ECO:0000256" key="2">
    <source>
        <dbReference type="ARBA" id="ARBA00008159"/>
    </source>
</evidence>
<keyword evidence="8 16" id="KW-0675">Receptor</keyword>
<evidence type="ECO:0000256" key="7">
    <source>
        <dbReference type="ARBA" id="ARBA00023157"/>
    </source>
</evidence>
<dbReference type="Proteomes" id="UP000010556">
    <property type="component" value="Unassembled WGS sequence"/>
</dbReference>
<evidence type="ECO:0000259" key="15">
    <source>
        <dbReference type="Pfam" id="PF21605"/>
    </source>
</evidence>
<evidence type="ECO:0000256" key="3">
    <source>
        <dbReference type="ARBA" id="ARBA00022692"/>
    </source>
</evidence>
<reference evidence="17" key="1">
    <citation type="journal article" date="2013" name="Science">
        <title>Comparative analysis of bat genomes provides insight into the evolution of flight and immunity.</title>
        <authorList>
            <person name="Zhang G."/>
            <person name="Cowled C."/>
            <person name="Shi Z."/>
            <person name="Huang Z."/>
            <person name="Bishop-Lilly K.A."/>
            <person name="Fang X."/>
            <person name="Wynne J.W."/>
            <person name="Xiong Z."/>
            <person name="Baker M.L."/>
            <person name="Zhao W."/>
            <person name="Tachedjian M."/>
            <person name="Zhu Y."/>
            <person name="Zhou P."/>
            <person name="Jiang X."/>
            <person name="Ng J."/>
            <person name="Yang L."/>
            <person name="Wu L."/>
            <person name="Xiao J."/>
            <person name="Feng Y."/>
            <person name="Chen Y."/>
            <person name="Sun X."/>
            <person name="Zhang Y."/>
            <person name="Marsh G.A."/>
            <person name="Crameri G."/>
            <person name="Broder C.C."/>
            <person name="Frey K.G."/>
            <person name="Wang L.F."/>
            <person name="Wang J."/>
        </authorList>
    </citation>
    <scope>NUCLEOTIDE SEQUENCE [LARGE SCALE GENOMIC DNA]</scope>
</reference>
<keyword evidence="7" id="KW-1015">Disulfide bond</keyword>
<dbReference type="InterPro" id="IPR048651">
    <property type="entry name" value="CRLF2-like_D1"/>
</dbReference>
<keyword evidence="3 13" id="KW-0812">Transmembrane</keyword>
<dbReference type="GO" id="GO:0009897">
    <property type="term" value="C:external side of plasma membrane"/>
    <property type="evidence" value="ECO:0007669"/>
    <property type="project" value="TreeGrafter"/>
</dbReference>
<dbReference type="InterPro" id="IPR036116">
    <property type="entry name" value="FN3_sf"/>
</dbReference>
<dbReference type="eggNOG" id="ENOG502TFXV">
    <property type="taxonomic scope" value="Eukaryota"/>
</dbReference>
<evidence type="ECO:0000313" key="17">
    <source>
        <dbReference type="Proteomes" id="UP000010556"/>
    </source>
</evidence>
<feature type="transmembrane region" description="Helical" evidence="13">
    <location>
        <begin position="200"/>
        <end position="219"/>
    </location>
</feature>
<feature type="domain" description="Cytokine receptor-like factor 2-like D2" evidence="15">
    <location>
        <begin position="90"/>
        <end position="184"/>
    </location>
</feature>
<dbReference type="Pfam" id="PF21604">
    <property type="entry name" value="CRLF2_D1"/>
    <property type="match status" value="1"/>
</dbReference>
<evidence type="ECO:0000256" key="12">
    <source>
        <dbReference type="ARBA" id="ARBA00077227"/>
    </source>
</evidence>
<feature type="non-terminal residue" evidence="16">
    <location>
        <position position="1"/>
    </location>
</feature>
<dbReference type="PANTHER" id="PTHR23037">
    <property type="entry name" value="CYTOKINE RECEPTOR"/>
    <property type="match status" value="1"/>
</dbReference>
<feature type="domain" description="Cytokine receptor-like factor 2-like D1" evidence="14">
    <location>
        <begin position="9"/>
        <end position="58"/>
    </location>
</feature>
<evidence type="ECO:0000256" key="11">
    <source>
        <dbReference type="ARBA" id="ARBA00068087"/>
    </source>
</evidence>
<dbReference type="PANTHER" id="PTHR23037:SF35">
    <property type="entry name" value="FIBRONECTIN TYPE-III DOMAIN-CONTAINING PROTEIN"/>
    <property type="match status" value="1"/>
</dbReference>
<keyword evidence="9" id="KW-0325">Glycoprotein</keyword>
<dbReference type="GO" id="GO:0004896">
    <property type="term" value="F:cytokine receptor activity"/>
    <property type="evidence" value="ECO:0007669"/>
    <property type="project" value="TreeGrafter"/>
</dbReference>
<evidence type="ECO:0000256" key="6">
    <source>
        <dbReference type="ARBA" id="ARBA00023136"/>
    </source>
</evidence>
<evidence type="ECO:0000256" key="9">
    <source>
        <dbReference type="ARBA" id="ARBA00023180"/>
    </source>
</evidence>
<dbReference type="EMBL" id="KB104464">
    <property type="protein sequence ID" value="ELK33254.1"/>
    <property type="molecule type" value="Genomic_DNA"/>
</dbReference>
<keyword evidence="6 13" id="KW-0472">Membrane</keyword>
<dbReference type="SUPFAM" id="SSF49265">
    <property type="entry name" value="Fibronectin type III"/>
    <property type="match status" value="2"/>
</dbReference>
<evidence type="ECO:0000256" key="4">
    <source>
        <dbReference type="ARBA" id="ARBA00022729"/>
    </source>
</evidence>
<evidence type="ECO:0000256" key="10">
    <source>
        <dbReference type="ARBA" id="ARBA00058201"/>
    </source>
</evidence>
<dbReference type="InterPro" id="IPR003961">
    <property type="entry name" value="FN3_dom"/>
</dbReference>
<dbReference type="Gene3D" id="2.60.40.10">
    <property type="entry name" value="Immunoglobulins"/>
    <property type="match status" value="2"/>
</dbReference>
<keyword evidence="5 13" id="KW-1133">Transmembrane helix</keyword>
<comment type="function">
    <text evidence="10">Receptor for thymic stromal lymphopoietin (TSLP). Forms a functional complex with TSLP and IL7R which is capable of stimulating cell proliferation through activation of STAT3 and STAT5. Also activates JAK2. Implicated in the development of the hematopoietic system.</text>
</comment>
<accession>L5M3M3</accession>
<dbReference type="AlphaFoldDB" id="L5M3M3"/>
<evidence type="ECO:0000313" key="16">
    <source>
        <dbReference type="EMBL" id="ELK33254.1"/>
    </source>
</evidence>
<organism evidence="16 17">
    <name type="scientific">Myotis davidii</name>
    <name type="common">David's myotis</name>
    <dbReference type="NCBI Taxonomy" id="225400"/>
    <lineage>
        <taxon>Eukaryota</taxon>
        <taxon>Metazoa</taxon>
        <taxon>Chordata</taxon>
        <taxon>Craniata</taxon>
        <taxon>Vertebrata</taxon>
        <taxon>Euteleostomi</taxon>
        <taxon>Mammalia</taxon>
        <taxon>Eutheria</taxon>
        <taxon>Laurasiatheria</taxon>
        <taxon>Chiroptera</taxon>
        <taxon>Yangochiroptera</taxon>
        <taxon>Vespertilionidae</taxon>
        <taxon>Myotis</taxon>
    </lineage>
</organism>
<dbReference type="InterPro" id="IPR013783">
    <property type="entry name" value="Ig-like_fold"/>
</dbReference>
<dbReference type="Pfam" id="PF21605">
    <property type="entry name" value="CRLF2-like_D2"/>
    <property type="match status" value="1"/>
</dbReference>
<dbReference type="FunFam" id="2.60.40.10:FF:001547">
    <property type="entry name" value="Cytokine receptor-like factor 2"/>
    <property type="match status" value="1"/>
</dbReference>
<sequence length="223" mass="25674">GAFEHQIINFNFETVQVTWDANQPAGTHLTFFYGFRERNDTECPNYVLQNGRRSGCLLVAEDDTILNFSIWNGTQCLKSRSPWIADYLKPSSPRGLRVLWREEAVTVACPDLPQKGLMYEVQYKSSLDGEWQPKAEKTCNVTIQDLDAEKCYSFRARVTPTEPTYPSRTTYPSDWSEVIHQQRGQPRDSCQEERVFPKSVLVYGLAALLTLLLLLLCVWKLQR</sequence>
<protein>
    <recommendedName>
        <fullName evidence="11">Cytokine receptor-like factor 2</fullName>
    </recommendedName>
    <alternativeName>
        <fullName evidence="12">Thymic stromal lymphopoietin protein receptor</fullName>
    </alternativeName>
</protein>
<keyword evidence="17" id="KW-1185">Reference proteome</keyword>
<comment type="similarity">
    <text evidence="2">Belongs to the type I cytokine receptor family. Type 5 subfamily.</text>
</comment>
<evidence type="ECO:0000256" key="1">
    <source>
        <dbReference type="ARBA" id="ARBA00004479"/>
    </source>
</evidence>
<keyword evidence="4" id="KW-0732">Signal</keyword>
<evidence type="ECO:0000256" key="5">
    <source>
        <dbReference type="ARBA" id="ARBA00022989"/>
    </source>
</evidence>